<dbReference type="Proteomes" id="UP001234297">
    <property type="component" value="Chromosome 7"/>
</dbReference>
<sequence length="120" mass="13684">MDRKRTALNLSIKWSEGLPENVLDHILNFCVLRDDIRMGSVCKSWLSPSVFKWNTSRRPPQLPWLMIPSNPNCKSAEEEGPEGRCCFSLSDHTIYTIKVPEISGRLCCASFNNGWLMTIP</sequence>
<reference evidence="1 2" key="1">
    <citation type="journal article" date="2022" name="Hortic Res">
        <title>A haplotype resolved chromosomal level avocado genome allows analysis of novel avocado genes.</title>
        <authorList>
            <person name="Nath O."/>
            <person name="Fletcher S.J."/>
            <person name="Hayward A."/>
            <person name="Shaw L.M."/>
            <person name="Masouleh A.K."/>
            <person name="Furtado A."/>
            <person name="Henry R.J."/>
            <person name="Mitter N."/>
        </authorList>
    </citation>
    <scope>NUCLEOTIDE SEQUENCE [LARGE SCALE GENOMIC DNA]</scope>
    <source>
        <strain evidence="2">cv. Hass</strain>
    </source>
</reference>
<keyword evidence="2" id="KW-1185">Reference proteome</keyword>
<organism evidence="1 2">
    <name type="scientific">Persea americana</name>
    <name type="common">Avocado</name>
    <dbReference type="NCBI Taxonomy" id="3435"/>
    <lineage>
        <taxon>Eukaryota</taxon>
        <taxon>Viridiplantae</taxon>
        <taxon>Streptophyta</taxon>
        <taxon>Embryophyta</taxon>
        <taxon>Tracheophyta</taxon>
        <taxon>Spermatophyta</taxon>
        <taxon>Magnoliopsida</taxon>
        <taxon>Magnoliidae</taxon>
        <taxon>Laurales</taxon>
        <taxon>Lauraceae</taxon>
        <taxon>Persea</taxon>
    </lineage>
</organism>
<name>A0ACC2L5T6_PERAE</name>
<accession>A0ACC2L5T6</accession>
<evidence type="ECO:0000313" key="1">
    <source>
        <dbReference type="EMBL" id="KAJ8628728.1"/>
    </source>
</evidence>
<comment type="caution">
    <text evidence="1">The sequence shown here is derived from an EMBL/GenBank/DDBJ whole genome shotgun (WGS) entry which is preliminary data.</text>
</comment>
<evidence type="ECO:0000313" key="2">
    <source>
        <dbReference type="Proteomes" id="UP001234297"/>
    </source>
</evidence>
<gene>
    <name evidence="1" type="ORF">MRB53_022051</name>
</gene>
<protein>
    <submittedName>
        <fullName evidence="1">Uncharacterized protein</fullName>
    </submittedName>
</protein>
<dbReference type="EMBL" id="CM056815">
    <property type="protein sequence ID" value="KAJ8628728.1"/>
    <property type="molecule type" value="Genomic_DNA"/>
</dbReference>
<proteinExistence type="predicted"/>